<gene>
    <name evidence="3" type="ORF">THAOC_02483</name>
</gene>
<sequence length="218" mass="23299">MIIFGTRMFGGTDAVPDLFFVQTKFFHVNFLPLWPIQTYLVLQGRTTRAVAIPMSGKSIMVAWIRCIGGIVVLAALVLLMVAIFGDNDLGIAPAGKRPAAAAFVFFGLSCGLQYLLMTHGSLRRASHERAGELCSALGPTGGAALRRIVDRNFQQRVGIVTAVAVVQDDGNGEEGGGLGGGRSVQRLGIHGDLPFRQLRRRGTGRQKENRRGGAASHG</sequence>
<accession>K0TFH2</accession>
<evidence type="ECO:0000313" key="4">
    <source>
        <dbReference type="Proteomes" id="UP000266841"/>
    </source>
</evidence>
<keyword evidence="2" id="KW-0472">Membrane</keyword>
<dbReference type="OrthoDB" id="54664at2759"/>
<proteinExistence type="predicted"/>
<keyword evidence="4" id="KW-1185">Reference proteome</keyword>
<keyword evidence="2" id="KW-0812">Transmembrane</keyword>
<keyword evidence="2" id="KW-1133">Transmembrane helix</keyword>
<evidence type="ECO:0000256" key="2">
    <source>
        <dbReference type="SAM" id="Phobius"/>
    </source>
</evidence>
<evidence type="ECO:0000313" key="3">
    <source>
        <dbReference type="EMBL" id="EJK75784.1"/>
    </source>
</evidence>
<name>K0TFH2_THAOC</name>
<protein>
    <submittedName>
        <fullName evidence="3">Uncharacterized protein</fullName>
    </submittedName>
</protein>
<feature type="transmembrane region" description="Helical" evidence="2">
    <location>
        <begin position="62"/>
        <end position="85"/>
    </location>
</feature>
<feature type="region of interest" description="Disordered" evidence="1">
    <location>
        <begin position="199"/>
        <end position="218"/>
    </location>
</feature>
<dbReference type="AlphaFoldDB" id="K0TFH2"/>
<feature type="transmembrane region" description="Helical" evidence="2">
    <location>
        <begin position="97"/>
        <end position="116"/>
    </location>
</feature>
<organism evidence="3 4">
    <name type="scientific">Thalassiosira oceanica</name>
    <name type="common">Marine diatom</name>
    <dbReference type="NCBI Taxonomy" id="159749"/>
    <lineage>
        <taxon>Eukaryota</taxon>
        <taxon>Sar</taxon>
        <taxon>Stramenopiles</taxon>
        <taxon>Ochrophyta</taxon>
        <taxon>Bacillariophyta</taxon>
        <taxon>Coscinodiscophyceae</taxon>
        <taxon>Thalassiosirophycidae</taxon>
        <taxon>Thalassiosirales</taxon>
        <taxon>Thalassiosiraceae</taxon>
        <taxon>Thalassiosira</taxon>
    </lineage>
</organism>
<feature type="transmembrane region" description="Helical" evidence="2">
    <location>
        <begin position="25"/>
        <end position="42"/>
    </location>
</feature>
<dbReference type="EMBL" id="AGNL01002730">
    <property type="protein sequence ID" value="EJK75784.1"/>
    <property type="molecule type" value="Genomic_DNA"/>
</dbReference>
<comment type="caution">
    <text evidence="3">The sequence shown here is derived from an EMBL/GenBank/DDBJ whole genome shotgun (WGS) entry which is preliminary data.</text>
</comment>
<reference evidence="3 4" key="1">
    <citation type="journal article" date="2012" name="Genome Biol.">
        <title>Genome and low-iron response of an oceanic diatom adapted to chronic iron limitation.</title>
        <authorList>
            <person name="Lommer M."/>
            <person name="Specht M."/>
            <person name="Roy A.S."/>
            <person name="Kraemer L."/>
            <person name="Andreson R."/>
            <person name="Gutowska M.A."/>
            <person name="Wolf J."/>
            <person name="Bergner S.V."/>
            <person name="Schilhabel M.B."/>
            <person name="Klostermeier U.C."/>
            <person name="Beiko R.G."/>
            <person name="Rosenstiel P."/>
            <person name="Hippler M."/>
            <person name="Laroche J."/>
        </authorList>
    </citation>
    <scope>NUCLEOTIDE SEQUENCE [LARGE SCALE GENOMIC DNA]</scope>
    <source>
        <strain evidence="3 4">CCMP1005</strain>
    </source>
</reference>
<dbReference type="Proteomes" id="UP000266841">
    <property type="component" value="Unassembled WGS sequence"/>
</dbReference>
<evidence type="ECO:0000256" key="1">
    <source>
        <dbReference type="SAM" id="MobiDB-lite"/>
    </source>
</evidence>